<dbReference type="EMBL" id="CP053708">
    <property type="protein sequence ID" value="QKE89812.1"/>
    <property type="molecule type" value="Genomic_DNA"/>
</dbReference>
<evidence type="ECO:0000259" key="3">
    <source>
        <dbReference type="Pfam" id="PF26078"/>
    </source>
</evidence>
<dbReference type="InterPro" id="IPR052399">
    <property type="entry name" value="Phage_Baseplate_Assmbl_Protein"/>
</dbReference>
<evidence type="ECO:0000313" key="6">
    <source>
        <dbReference type="Proteomes" id="UP000500767"/>
    </source>
</evidence>
<sequence length="370" mass="37975">MPYSRPALTEINTTALQDIQNANISGVDGLLQRAVLRVLARAMSGLAYEHYGYQDYIARQAVPWTATGEFLEGWAALKAVYRKAASAASLPATFTGAEGRVLPSGTPVSTGNSLAFVTTAAGTVVGGSVTVPITSTGTGTDYNLTPGTSLSLGTVITGINSSGTSGALTTTAADEETDDELRTRMLQVYANPPQGGSRSDYVTWAEAVPGVTRAWCNANGSGAGTVVVYTMFDDAEAANGGFPQGSNGGATAESRTAAATGDQLTVANAIYPLRPVTALVISAAPLPQPISFVLQDVFPSTVNVADIEAALTDLFLRIGDPTGMTLYPSDWTGVISSVAGMDHFDVISPAAPVVIPVGYLPTLGTVAATN</sequence>
<dbReference type="PANTHER" id="PTHR37829:SF3">
    <property type="entry name" value="PROTEIN JAYE-RELATED"/>
    <property type="match status" value="1"/>
</dbReference>
<accession>A0A6M8HNA5</accession>
<dbReference type="Pfam" id="PF26078">
    <property type="entry name" value="Baseplate_J_M"/>
    <property type="match status" value="1"/>
</dbReference>
<protein>
    <submittedName>
        <fullName evidence="5">Baseplate J/gp47 family protein</fullName>
    </submittedName>
</protein>
<dbReference type="Proteomes" id="UP000500767">
    <property type="component" value="Chromosome"/>
</dbReference>
<dbReference type="AlphaFoldDB" id="A0A6M8HNA5"/>
<keyword evidence="6" id="KW-1185">Reference proteome</keyword>
<dbReference type="Pfam" id="PF04865">
    <property type="entry name" value="Baseplate_J"/>
    <property type="match status" value="1"/>
</dbReference>
<name>A0A6M8HNA5_9PROT</name>
<dbReference type="InterPro" id="IPR058530">
    <property type="entry name" value="Baseplate_J-like_C"/>
</dbReference>
<gene>
    <name evidence="5" type="ORF">HN018_06945</name>
</gene>
<proteinExistence type="inferred from homology"/>
<dbReference type="KEGG" id="lck:HN018_06945"/>
<organism evidence="5 6">
    <name type="scientific">Lichenicola cladoniae</name>
    <dbReference type="NCBI Taxonomy" id="1484109"/>
    <lineage>
        <taxon>Bacteria</taxon>
        <taxon>Pseudomonadati</taxon>
        <taxon>Pseudomonadota</taxon>
        <taxon>Alphaproteobacteria</taxon>
        <taxon>Acetobacterales</taxon>
        <taxon>Acetobacteraceae</taxon>
        <taxon>Lichenicola</taxon>
    </lineage>
</organism>
<feature type="domain" description="Baseplate protein J-like barrel" evidence="2">
    <location>
        <begin position="92"/>
        <end position="164"/>
    </location>
</feature>
<dbReference type="Pfam" id="PF26079">
    <property type="entry name" value="Baseplate_J_C"/>
    <property type="match status" value="1"/>
</dbReference>
<feature type="domain" description="Baseplate J-like central" evidence="3">
    <location>
        <begin position="193"/>
        <end position="281"/>
    </location>
</feature>
<comment type="similarity">
    <text evidence="1">Belongs to the Mu gp47/PBSX XkdT family.</text>
</comment>
<dbReference type="PANTHER" id="PTHR37829">
    <property type="entry name" value="PHAGE-LIKE ELEMENT PBSX PROTEIN XKDT"/>
    <property type="match status" value="1"/>
</dbReference>
<dbReference type="RefSeq" id="WP_171834799.1">
    <property type="nucleotide sequence ID" value="NZ_CP053708.1"/>
</dbReference>
<evidence type="ECO:0000259" key="2">
    <source>
        <dbReference type="Pfam" id="PF04865"/>
    </source>
</evidence>
<reference evidence="5 6" key="1">
    <citation type="journal article" date="2014" name="World J. Microbiol. Biotechnol.">
        <title>Biodiversity and physiological characteristics of Antarctic and Arctic lichens-associated bacteria.</title>
        <authorList>
            <person name="Lee Y.M."/>
            <person name="Kim E.H."/>
            <person name="Lee H.K."/>
            <person name="Hong S.G."/>
        </authorList>
    </citation>
    <scope>NUCLEOTIDE SEQUENCE [LARGE SCALE GENOMIC DNA]</scope>
    <source>
        <strain evidence="5 6">PAMC 26569</strain>
    </source>
</reference>
<feature type="domain" description="Baseplate J-like C-terminal" evidence="4">
    <location>
        <begin position="305"/>
        <end position="367"/>
    </location>
</feature>
<evidence type="ECO:0000313" key="5">
    <source>
        <dbReference type="EMBL" id="QKE89812.1"/>
    </source>
</evidence>
<dbReference type="InterPro" id="IPR006949">
    <property type="entry name" value="Barrel_Baseplate_J-like"/>
</dbReference>
<evidence type="ECO:0000259" key="4">
    <source>
        <dbReference type="Pfam" id="PF26079"/>
    </source>
</evidence>
<dbReference type="InterPro" id="IPR058531">
    <property type="entry name" value="Baseplate_J_M"/>
</dbReference>
<evidence type="ECO:0000256" key="1">
    <source>
        <dbReference type="ARBA" id="ARBA00038087"/>
    </source>
</evidence>